<protein>
    <submittedName>
        <fullName evidence="1">Uncharacterized protein</fullName>
    </submittedName>
</protein>
<keyword evidence="2" id="KW-1185">Reference proteome</keyword>
<dbReference type="EMBL" id="BFAD01000011">
    <property type="protein sequence ID" value="GBE87475.1"/>
    <property type="molecule type" value="Genomic_DNA"/>
</dbReference>
<proteinExistence type="predicted"/>
<dbReference type="Proteomes" id="UP000287166">
    <property type="component" value="Unassembled WGS sequence"/>
</dbReference>
<comment type="caution">
    <text evidence="1">The sequence shown here is derived from an EMBL/GenBank/DDBJ whole genome shotgun (WGS) entry which is preliminary data.</text>
</comment>
<sequence length="462" mass="51748">MSSQNFRDIRVREAPIYRLSEDVLQAIFKTGWSSGRSMGGSPVFTLAVASVCRFWRGVAVDTSLLWTTIVVNTTSMRDPGFLHSFIARSGSRGLDIVLANHSCVPIDHAYEVSMAMRHLKILLAYVKRWRTFSFSTASDSTLARIVSSLRGSADILEELQVTYSKGGHLILPQNTPFDVSFTAPKLRQLILENACCLSHYSGQNFPVLERLMLDHSVSPPGDYDEMYVAELLQPLRNLRYLNFEEDVGVQFDWEGMERVSLEPLEEIVFTRMRVCAISNLLSVLEAPRLTRISCCNLEDMGDLGEDEEFIAHHAVHFPSLRTLSLIGCLQNAHDCVKISSLARDFEHLNISGLNICSINNVVDYAGTDSGPVAWPFTRLSSINIRSDAGVSIRGLHKMVEARHEARAKEKPPAVIDELYVYTSQRISEEDRAWLEGMVRVFEWSPVDGKVADGSLSLSFVPK</sequence>
<dbReference type="SUPFAM" id="SSF52047">
    <property type="entry name" value="RNI-like"/>
    <property type="match status" value="1"/>
</dbReference>
<dbReference type="AlphaFoldDB" id="A0A401GZ83"/>
<reference evidence="1 2" key="1">
    <citation type="journal article" date="2018" name="Sci. Rep.">
        <title>Genome sequence of the cauliflower mushroom Sparassis crispa (Hanabiratake) and its association with beneficial usage.</title>
        <authorList>
            <person name="Kiyama R."/>
            <person name="Furutani Y."/>
            <person name="Kawaguchi K."/>
            <person name="Nakanishi T."/>
        </authorList>
    </citation>
    <scope>NUCLEOTIDE SEQUENCE [LARGE SCALE GENOMIC DNA]</scope>
</reference>
<gene>
    <name evidence="1" type="ORF">SCP_1101510</name>
</gene>
<organism evidence="1 2">
    <name type="scientific">Sparassis crispa</name>
    <dbReference type="NCBI Taxonomy" id="139825"/>
    <lineage>
        <taxon>Eukaryota</taxon>
        <taxon>Fungi</taxon>
        <taxon>Dikarya</taxon>
        <taxon>Basidiomycota</taxon>
        <taxon>Agaricomycotina</taxon>
        <taxon>Agaricomycetes</taxon>
        <taxon>Polyporales</taxon>
        <taxon>Sparassidaceae</taxon>
        <taxon>Sparassis</taxon>
    </lineage>
</organism>
<dbReference type="InParanoid" id="A0A401GZ83"/>
<evidence type="ECO:0000313" key="2">
    <source>
        <dbReference type="Proteomes" id="UP000287166"/>
    </source>
</evidence>
<evidence type="ECO:0000313" key="1">
    <source>
        <dbReference type="EMBL" id="GBE87475.1"/>
    </source>
</evidence>
<dbReference type="GeneID" id="38784392"/>
<dbReference type="Gene3D" id="3.80.10.10">
    <property type="entry name" value="Ribonuclease Inhibitor"/>
    <property type="match status" value="1"/>
</dbReference>
<dbReference type="InterPro" id="IPR032675">
    <property type="entry name" value="LRR_dom_sf"/>
</dbReference>
<accession>A0A401GZ83</accession>
<dbReference type="OrthoDB" id="2769475at2759"/>
<name>A0A401GZ83_9APHY</name>
<dbReference type="STRING" id="139825.A0A401GZ83"/>
<dbReference type="RefSeq" id="XP_027618388.1">
    <property type="nucleotide sequence ID" value="XM_027762587.1"/>
</dbReference>